<organism evidence="2 3">
    <name type="scientific">Allacma fusca</name>
    <dbReference type="NCBI Taxonomy" id="39272"/>
    <lineage>
        <taxon>Eukaryota</taxon>
        <taxon>Metazoa</taxon>
        <taxon>Ecdysozoa</taxon>
        <taxon>Arthropoda</taxon>
        <taxon>Hexapoda</taxon>
        <taxon>Collembola</taxon>
        <taxon>Symphypleona</taxon>
        <taxon>Sminthuridae</taxon>
        <taxon>Allacma</taxon>
    </lineage>
</organism>
<evidence type="ECO:0000256" key="1">
    <source>
        <dbReference type="SAM" id="SignalP"/>
    </source>
</evidence>
<keyword evidence="1" id="KW-0732">Signal</keyword>
<feature type="signal peptide" evidence="1">
    <location>
        <begin position="1"/>
        <end position="28"/>
    </location>
</feature>
<dbReference type="AlphaFoldDB" id="A0A8J2KJ13"/>
<name>A0A8J2KJ13_9HEXA</name>
<gene>
    <name evidence="2" type="ORF">AFUS01_LOCUS15651</name>
</gene>
<evidence type="ECO:0000313" key="3">
    <source>
        <dbReference type="Proteomes" id="UP000708208"/>
    </source>
</evidence>
<protein>
    <submittedName>
        <fullName evidence="2">Uncharacterized protein</fullName>
    </submittedName>
</protein>
<comment type="caution">
    <text evidence="2">The sequence shown here is derived from an EMBL/GenBank/DDBJ whole genome shotgun (WGS) entry which is preliminary data.</text>
</comment>
<dbReference type="Proteomes" id="UP000708208">
    <property type="component" value="Unassembled WGS sequence"/>
</dbReference>
<keyword evidence="3" id="KW-1185">Reference proteome</keyword>
<sequence>MNSHFSSRIQLCLGMLITLIVLLGKVESVFDYYDMAYCRKPGTVCSYEYQCCSQICACCYVPAPHLWECK</sequence>
<accession>A0A8J2KJ13</accession>
<reference evidence="2" key="1">
    <citation type="submission" date="2021-06" db="EMBL/GenBank/DDBJ databases">
        <authorList>
            <person name="Hodson N. C."/>
            <person name="Mongue J. A."/>
            <person name="Jaron S. K."/>
        </authorList>
    </citation>
    <scope>NUCLEOTIDE SEQUENCE</scope>
</reference>
<feature type="chain" id="PRO_5035329029" evidence="1">
    <location>
        <begin position="29"/>
        <end position="70"/>
    </location>
</feature>
<dbReference type="EMBL" id="CAJVCH010139709">
    <property type="protein sequence ID" value="CAG7726760.1"/>
    <property type="molecule type" value="Genomic_DNA"/>
</dbReference>
<evidence type="ECO:0000313" key="2">
    <source>
        <dbReference type="EMBL" id="CAG7726760.1"/>
    </source>
</evidence>
<proteinExistence type="predicted"/>